<dbReference type="PANTHER" id="PTHR11439:SF483">
    <property type="entry name" value="PEPTIDE SYNTHASE GLIP-LIKE, PUTATIVE (AFU_ORTHOLOGUE AFUA_3G12920)-RELATED"/>
    <property type="match status" value="1"/>
</dbReference>
<dbReference type="PANTHER" id="PTHR11439">
    <property type="entry name" value="GAG-POL-RELATED RETROTRANSPOSON"/>
    <property type="match status" value="1"/>
</dbReference>
<comment type="caution">
    <text evidence="1">The sequence shown here is derived from an EMBL/GenBank/DDBJ whole genome shotgun (WGS) entry which is preliminary data.</text>
</comment>
<evidence type="ECO:0008006" key="3">
    <source>
        <dbReference type="Google" id="ProtNLM"/>
    </source>
</evidence>
<dbReference type="Proteomes" id="UP000765509">
    <property type="component" value="Unassembled WGS sequence"/>
</dbReference>
<sequence length="162" mass="17888">MGLKCEFGKGELTISQRPFTNSILDAYPRQIFHHDSPLPVLPEGSSELDPTPFRSFIGSLAYLVSSSRPYLAFAGNYLAQNSVEATKAHWEPLDNVIGYLLKTWGHSLCLCPGKLPLSLWGNAGWGGYLKQSQTGFILEFWNAPIPWGSKQQSILELSTCAV</sequence>
<dbReference type="OrthoDB" id="1922643at2759"/>
<evidence type="ECO:0000313" key="1">
    <source>
        <dbReference type="EMBL" id="MBW0531685.1"/>
    </source>
</evidence>
<evidence type="ECO:0000313" key="2">
    <source>
        <dbReference type="Proteomes" id="UP000765509"/>
    </source>
</evidence>
<protein>
    <recommendedName>
        <fullName evidence="3">Reverse transcriptase Ty1/copia-type domain-containing protein</fullName>
    </recommendedName>
</protein>
<keyword evidence="2" id="KW-1185">Reference proteome</keyword>
<dbReference type="EMBL" id="AVOT02037051">
    <property type="protein sequence ID" value="MBW0531685.1"/>
    <property type="molecule type" value="Genomic_DNA"/>
</dbReference>
<dbReference type="AlphaFoldDB" id="A0A9Q3I9Z8"/>
<reference evidence="1" key="1">
    <citation type="submission" date="2021-03" db="EMBL/GenBank/DDBJ databases">
        <title>Draft genome sequence of rust myrtle Austropuccinia psidii MF-1, a brazilian biotype.</title>
        <authorList>
            <person name="Quecine M.C."/>
            <person name="Pachon D.M.R."/>
            <person name="Bonatelli M.L."/>
            <person name="Correr F.H."/>
            <person name="Franceschini L.M."/>
            <person name="Leite T.F."/>
            <person name="Margarido G.R.A."/>
            <person name="Almeida C.A."/>
            <person name="Ferrarezi J.A."/>
            <person name="Labate C.A."/>
        </authorList>
    </citation>
    <scope>NUCLEOTIDE SEQUENCE</scope>
    <source>
        <strain evidence="1">MF-1</strain>
    </source>
</reference>
<proteinExistence type="predicted"/>
<gene>
    <name evidence="1" type="ORF">O181_071400</name>
</gene>
<accession>A0A9Q3I9Z8</accession>
<name>A0A9Q3I9Z8_9BASI</name>
<organism evidence="1 2">
    <name type="scientific">Austropuccinia psidii MF-1</name>
    <dbReference type="NCBI Taxonomy" id="1389203"/>
    <lineage>
        <taxon>Eukaryota</taxon>
        <taxon>Fungi</taxon>
        <taxon>Dikarya</taxon>
        <taxon>Basidiomycota</taxon>
        <taxon>Pucciniomycotina</taxon>
        <taxon>Pucciniomycetes</taxon>
        <taxon>Pucciniales</taxon>
        <taxon>Sphaerophragmiaceae</taxon>
        <taxon>Austropuccinia</taxon>
    </lineage>
</organism>